<protein>
    <recommendedName>
        <fullName evidence="3">Nuclease SbcCD subunit C</fullName>
    </recommendedName>
</protein>
<dbReference type="InterPro" id="IPR017599">
    <property type="entry name" value="DNA_S_DndD"/>
</dbReference>
<dbReference type="RefSeq" id="WP_069034265.1">
    <property type="nucleotide sequence ID" value="NZ_MDKC01000023.1"/>
</dbReference>
<dbReference type="SUPFAM" id="SSF52540">
    <property type="entry name" value="P-loop containing nucleoside triphosphate hydrolases"/>
    <property type="match status" value="1"/>
</dbReference>
<feature type="coiled-coil region" evidence="4">
    <location>
        <begin position="220"/>
        <end position="286"/>
    </location>
</feature>
<proteinExistence type="inferred from homology"/>
<evidence type="ECO:0000256" key="1">
    <source>
        <dbReference type="ARBA" id="ARBA00006930"/>
    </source>
</evidence>
<comment type="similarity">
    <text evidence="1">Belongs to the SMC family. SbcC subfamily.</text>
</comment>
<dbReference type="EMBL" id="MDKC01000023">
    <property type="protein sequence ID" value="ODG91505.1"/>
    <property type="molecule type" value="Genomic_DNA"/>
</dbReference>
<dbReference type="Gene3D" id="3.40.50.300">
    <property type="entry name" value="P-loop containing nucleotide triphosphate hydrolases"/>
    <property type="match status" value="2"/>
</dbReference>
<name>A0ABX2ZP44_9BACI</name>
<dbReference type="InterPro" id="IPR027417">
    <property type="entry name" value="P-loop_NTPase"/>
</dbReference>
<dbReference type="Pfam" id="PF13476">
    <property type="entry name" value="AAA_23"/>
    <property type="match status" value="1"/>
</dbReference>
<feature type="domain" description="Rad50/SbcC-type AAA" evidence="5">
    <location>
        <begin position="5"/>
        <end position="240"/>
    </location>
</feature>
<dbReference type="NCBIfam" id="TIGR03185">
    <property type="entry name" value="DNA_S_dndD"/>
    <property type="match status" value="1"/>
</dbReference>
<comment type="subunit">
    <text evidence="2">Heterodimer of SbcC and SbcD.</text>
</comment>
<accession>A0ABX2ZP44</accession>
<dbReference type="Proteomes" id="UP000094580">
    <property type="component" value="Unassembled WGS sequence"/>
</dbReference>
<comment type="caution">
    <text evidence="6">The sequence shown here is derived from an EMBL/GenBank/DDBJ whole genome shotgun (WGS) entry which is preliminary data.</text>
</comment>
<dbReference type="PANTHER" id="PTHR32114">
    <property type="entry name" value="ABC TRANSPORTER ABCH.3"/>
    <property type="match status" value="1"/>
</dbReference>
<evidence type="ECO:0000256" key="2">
    <source>
        <dbReference type="ARBA" id="ARBA00011322"/>
    </source>
</evidence>
<evidence type="ECO:0000256" key="3">
    <source>
        <dbReference type="ARBA" id="ARBA00013368"/>
    </source>
</evidence>
<feature type="coiled-coil region" evidence="4">
    <location>
        <begin position="422"/>
        <end position="463"/>
    </location>
</feature>
<evidence type="ECO:0000259" key="5">
    <source>
        <dbReference type="Pfam" id="PF13476"/>
    </source>
</evidence>
<evidence type="ECO:0000256" key="4">
    <source>
        <dbReference type="SAM" id="Coils"/>
    </source>
</evidence>
<sequence length="652" mass="76151">MKFKKLILENIGAYRGTNSFDLETSPGQNVVLIGGENGAGKTTFLNSIKLGLFGAFGFGFKNSSEYDKRVYASINSTIRTINNSSASIQIIFTEIENYQKNEYKIIRGWKLLNDKPKEYFMVYKNEQFLNEAETDNYFSKLKELFPPKLFDLCLFDGEEISKIINNNELSQYLKELSTIVFNLDLFNNLHSDLTNYLQKEIDEKKFNQTEEELFEEQKNKASIVEKVQNIELEINQYNEKKTQLNELFSSNKKSFEIHGGLKDEERNELLRKESEIESERKKLNEKVKGFISVFLPFYMNKKLLNESLSQINSEDQLILFKQASKFLSVTDIQDIVEQLDNKTIQPSELQSLILDKFRPKQEVNTIHNLSPSQRGQVEQISNFINNENHIKYLETISKNRELLSDAQEIRKKIATNDKANDFNKMLEEMERITKEISKIEFELQTLEEMRLNLNNKLTESEKVILAKETYLKQETRTENTFEMAQNIIKLSQRFQEVQHQKKLQQVQIAATDMLNKLMRKNQYISSIRINSVTFDVKLYNATNEEIEKITLSAGEKEILLLSIIWAMFKCSGRRVPFIFDTLLGRLDNTHKQRVLTDFIPKCGEQVLILSTNSEVNSTQFKLLDEHISKQYLLQFNTEEQNIKVTSGYFQFN</sequence>
<reference evidence="6 7" key="1">
    <citation type="submission" date="2016-07" db="EMBL/GenBank/DDBJ databases">
        <authorList>
            <person name="Townsley L."/>
            <person name="Shank E.A."/>
        </authorList>
    </citation>
    <scope>NUCLEOTIDE SEQUENCE [LARGE SCALE GENOMIC DNA]</scope>
    <source>
        <strain evidence="6 7">CH01</strain>
    </source>
</reference>
<evidence type="ECO:0000313" key="6">
    <source>
        <dbReference type="EMBL" id="ODG91505.1"/>
    </source>
</evidence>
<evidence type="ECO:0000313" key="7">
    <source>
        <dbReference type="Proteomes" id="UP000094580"/>
    </source>
</evidence>
<dbReference type="PANTHER" id="PTHR32114:SF2">
    <property type="entry name" value="ABC TRANSPORTER ABCH.3"/>
    <property type="match status" value="1"/>
</dbReference>
<gene>
    <name evidence="6" type="ORF">BED47_07580</name>
</gene>
<dbReference type="InterPro" id="IPR038729">
    <property type="entry name" value="Rad50/SbcC_AAA"/>
</dbReference>
<organism evidence="6 7">
    <name type="scientific">Gottfriedia luciferensis</name>
    <dbReference type="NCBI Taxonomy" id="178774"/>
    <lineage>
        <taxon>Bacteria</taxon>
        <taxon>Bacillati</taxon>
        <taxon>Bacillota</taxon>
        <taxon>Bacilli</taxon>
        <taxon>Bacillales</taxon>
        <taxon>Bacillaceae</taxon>
        <taxon>Gottfriedia</taxon>
    </lineage>
</organism>
<keyword evidence="4" id="KW-0175">Coiled coil</keyword>
<keyword evidence="7" id="KW-1185">Reference proteome</keyword>